<dbReference type="GO" id="GO:0016791">
    <property type="term" value="F:phosphatase activity"/>
    <property type="evidence" value="ECO:0007669"/>
    <property type="project" value="TreeGrafter"/>
</dbReference>
<dbReference type="GO" id="GO:0005737">
    <property type="term" value="C:cytoplasm"/>
    <property type="evidence" value="ECO:0007669"/>
    <property type="project" value="TreeGrafter"/>
</dbReference>
<evidence type="ECO:0000313" key="1">
    <source>
        <dbReference type="EMBL" id="AEM56765.1"/>
    </source>
</evidence>
<dbReference type="PANTHER" id="PTHR19288:SF46">
    <property type="entry name" value="HALOACID DEHALOGENASE-LIKE HYDROLASE DOMAIN-CONTAINING PROTEIN 2"/>
    <property type="match status" value="1"/>
</dbReference>
<protein>
    <submittedName>
        <fullName evidence="1">Arabinose operon protein AraL</fullName>
    </submittedName>
</protein>
<accession>G0HXN3</accession>
<name>G0HXN3_HALHT</name>
<dbReference type="Pfam" id="PF13344">
    <property type="entry name" value="Hydrolase_6"/>
    <property type="match status" value="1"/>
</dbReference>
<reference evidence="1 2" key="1">
    <citation type="journal article" date="2011" name="J. Bacteriol.">
        <title>Complete genome sequence of Haloarcula hispanica, a model haloarchaeon for studying genetics, metabolism, and virus-host interaction.</title>
        <authorList>
            <person name="Liu H."/>
            <person name="Wu Z."/>
            <person name="Li M."/>
            <person name="Zhang F."/>
            <person name="Zheng H."/>
            <person name="Han J."/>
            <person name="Liu J."/>
            <person name="Zhou J."/>
            <person name="Wang S."/>
            <person name="Xiang H."/>
        </authorList>
    </citation>
    <scope>NUCLEOTIDE SEQUENCE [LARGE SCALE GENOMIC DNA]</scope>
    <source>
        <strain evidence="2">ATCC 33960 / DSM 4426 / JCM 8911 / NBRC 102182 / NCIMB 2187 / VKM B-1755</strain>
    </source>
</reference>
<organism evidence="1 2">
    <name type="scientific">Haloarcula hispanica (strain ATCC 33960 / DSM 4426 / JCM 8911 / NBRC 102182 / NCIMB 2187 / VKM B-1755)</name>
    <dbReference type="NCBI Taxonomy" id="634497"/>
    <lineage>
        <taxon>Archaea</taxon>
        <taxon>Methanobacteriati</taxon>
        <taxon>Methanobacteriota</taxon>
        <taxon>Stenosarchaea group</taxon>
        <taxon>Halobacteria</taxon>
        <taxon>Halobacteriales</taxon>
        <taxon>Haloarculaceae</taxon>
        <taxon>Haloarcula</taxon>
    </lineage>
</organism>
<dbReference type="InterPro" id="IPR036412">
    <property type="entry name" value="HAD-like_sf"/>
</dbReference>
<dbReference type="SUPFAM" id="SSF56784">
    <property type="entry name" value="HAD-like"/>
    <property type="match status" value="1"/>
</dbReference>
<sequence length="267" mass="28643">MVVMTVEGVIVDLDGTVYHGETLLPGAASAIDVLRERGLGICFFSNNPIHDGSEYVERLRGMGVDAREGEACSSGVVTREYLNGSHAEDNVFVIGSDQLRGLVEGTNARLVEDPAETDVLLASWTDGFHYHDMVDALRAIDEETVFLGTDPDRTFPGEDGDPVPGSGAIINAVAGVIERDPDRILGKPSEIAVQAALERLDCAPADCLIVGDRLETDIAMGERNGMTTVLVRTGVSNERSLERSAVTPDYVIDSLADIEQVLTSLDR</sequence>
<dbReference type="eggNOG" id="arCOG04221">
    <property type="taxonomic scope" value="Archaea"/>
</dbReference>
<dbReference type="STRING" id="634497.HAH_1150"/>
<gene>
    <name evidence="1" type="primary">araL1</name>
    <name evidence="1" type="ordered locus">HAH_1150</name>
</gene>
<evidence type="ECO:0000313" key="2">
    <source>
        <dbReference type="Proteomes" id="UP000005629"/>
    </source>
</evidence>
<dbReference type="InterPro" id="IPR006357">
    <property type="entry name" value="HAD-SF_hydro_IIA"/>
</dbReference>
<dbReference type="Proteomes" id="UP000005629">
    <property type="component" value="Chromosome I"/>
</dbReference>
<dbReference type="EMBL" id="CP002921">
    <property type="protein sequence ID" value="AEM56765.1"/>
    <property type="molecule type" value="Genomic_DNA"/>
</dbReference>
<dbReference type="InterPro" id="IPR023214">
    <property type="entry name" value="HAD_sf"/>
</dbReference>
<dbReference type="Gene3D" id="3.40.50.1000">
    <property type="entry name" value="HAD superfamily/HAD-like"/>
    <property type="match status" value="2"/>
</dbReference>
<dbReference type="NCBIfam" id="TIGR01460">
    <property type="entry name" value="HAD-SF-IIA"/>
    <property type="match status" value="1"/>
</dbReference>
<dbReference type="KEGG" id="hhi:HAH_1150"/>
<dbReference type="HOGENOM" id="CLU_043473_1_2_2"/>
<dbReference type="AlphaFoldDB" id="G0HXN3"/>
<dbReference type="PANTHER" id="PTHR19288">
    <property type="entry name" value="4-NITROPHENYLPHOSPHATASE-RELATED"/>
    <property type="match status" value="1"/>
</dbReference>
<dbReference type="Pfam" id="PF13242">
    <property type="entry name" value="Hydrolase_like"/>
    <property type="match status" value="1"/>
</dbReference>
<proteinExistence type="predicted"/>